<comment type="subcellular location">
    <subcellularLocation>
        <location evidence="1">Cell membrane</location>
        <topology evidence="1">Multi-pass membrane protein</topology>
    </subcellularLocation>
</comment>
<keyword evidence="3 6" id="KW-0812">Transmembrane</keyword>
<evidence type="ECO:0008006" key="9">
    <source>
        <dbReference type="Google" id="ProtNLM"/>
    </source>
</evidence>
<dbReference type="AlphaFoldDB" id="A0A168REN7"/>
<keyword evidence="8" id="KW-1185">Reference proteome</keyword>
<comment type="caution">
    <text evidence="7">The sequence shown here is derived from an EMBL/GenBank/DDBJ whole genome shotgun (WGS) entry which is preliminary data.</text>
</comment>
<dbReference type="GO" id="GO:0005886">
    <property type="term" value="C:plasma membrane"/>
    <property type="evidence" value="ECO:0007669"/>
    <property type="project" value="UniProtKB-SubCell"/>
</dbReference>
<feature type="transmembrane region" description="Helical" evidence="6">
    <location>
        <begin position="743"/>
        <end position="761"/>
    </location>
</feature>
<feature type="transmembrane region" description="Helical" evidence="6">
    <location>
        <begin position="940"/>
        <end position="960"/>
    </location>
</feature>
<dbReference type="PATRIC" id="fig|29557.3.peg.331"/>
<feature type="transmembrane region" description="Helical" evidence="6">
    <location>
        <begin position="794"/>
        <end position="811"/>
    </location>
</feature>
<evidence type="ECO:0000256" key="5">
    <source>
        <dbReference type="ARBA" id="ARBA00023136"/>
    </source>
</evidence>
<organism evidence="7 8">
    <name type="scientific">Mycoplasmopsis gallinarum</name>
    <dbReference type="NCBI Taxonomy" id="29557"/>
    <lineage>
        <taxon>Bacteria</taxon>
        <taxon>Bacillati</taxon>
        <taxon>Mycoplasmatota</taxon>
        <taxon>Mycoplasmoidales</taxon>
        <taxon>Metamycoplasmataceae</taxon>
        <taxon>Mycoplasmopsis</taxon>
    </lineage>
</organism>
<dbReference type="RefSeq" id="WP_063626135.1">
    <property type="nucleotide sequence ID" value="NZ_LVLH01000031.1"/>
</dbReference>
<sequence length="961" mass="111245">MQIEKLLEKKENRSNNNFFINNFFSKKNKGRLNETILTNDQVNLVNGKFHISNLQENQFISEMNVVAIAKNFASLIKEQQLENVTIFIGTDDVNINKVYANIAARVLSENNFNVEILSKNNLPFNLNFICNSKWDFKIIFNVSELDAQFSQIHFLDVNDLDIKRVWLMKLFAAVKNINNFANQIPKTEAKLNISNVDSEYKTKMITKFKNLNIAKTKISINFANLNNLNFYQNLLNESNLNYELINYKNKTINNAAESKFFKKQQLKSMFKHYDLNFLIDTYGQGINVAAKNKSIYKFFKTDEIAALYLNYLLESGQLNKINKNKIFVAKSILCGSLTEEIALANQIKVLNFLDYDEVIKKEIAENKRAIFTYDEKNRFTTLNGDKHDFDALNFLIELLKMYDFYKQNQLTLFEALNKINKKYSKYFYTLKTYDFNDENAFKFLQRISSQNALGKYKIQRIQHFVSDKLNSQEIVIQLNLEQNIKVLLKYSKTLSQIEIMCETVGPVDDLNQLIINENNVINAILELKEDYKNKKFSFWNIFKYLTFIGLFIGIFVFLFYSVYNVKTEGVSNPNIGQIFNLIWKTITYNTAAKWSFILLVVSFLITIFFNSLILKRLLQIQKEKVNFGHIILANIVGVVAQNITPKAIGGDIATYWFLRRQGINRSKLISAIIVNTFMWQIVNIILVVFFVPIGIYYYQEILTDFTNRKTIIFIIMLILGLTIDTIAATFFLVLTMSKKIQDGFLNGITWFLEWLPFVFIYNPEAKKAKYIYEFYQIRQGLKTCFKNVFSFMEILFYKGVVWVLAPITFVAKSANIVQSDLQGGWYFNILISTLLIKSANSISPTPGGIGTNDFISQYIFKSVFKANPEIGLNKAAESSSILTAISTIATVVIPTIIGLIFLIIVFIGEKRIDAHKQKRKIESLIRNDNSLETQKIKTRFYPISITFASVFLIGLTLWFLI</sequence>
<proteinExistence type="predicted"/>
<dbReference type="PANTHER" id="PTHR39087">
    <property type="entry name" value="UPF0104 MEMBRANE PROTEIN MJ1595"/>
    <property type="match status" value="1"/>
</dbReference>
<feature type="transmembrane region" description="Helical" evidence="6">
    <location>
        <begin position="668"/>
        <end position="698"/>
    </location>
</feature>
<evidence type="ECO:0000256" key="2">
    <source>
        <dbReference type="ARBA" id="ARBA00022475"/>
    </source>
</evidence>
<dbReference type="STRING" id="29557.MGALLINA_03430"/>
<dbReference type="PANTHER" id="PTHR39087:SF2">
    <property type="entry name" value="UPF0104 MEMBRANE PROTEIN MJ1595"/>
    <property type="match status" value="1"/>
</dbReference>
<dbReference type="EMBL" id="LVLH01000031">
    <property type="protein sequence ID" value="OAB48903.1"/>
    <property type="molecule type" value="Genomic_DNA"/>
</dbReference>
<evidence type="ECO:0000313" key="8">
    <source>
        <dbReference type="Proteomes" id="UP000076983"/>
    </source>
</evidence>
<keyword evidence="5 6" id="KW-0472">Membrane</keyword>
<evidence type="ECO:0000256" key="6">
    <source>
        <dbReference type="SAM" id="Phobius"/>
    </source>
</evidence>
<dbReference type="Gene3D" id="3.40.120.10">
    <property type="entry name" value="Alpha-D-Glucose-1,6-Bisphosphate, subunit A, domain 3"/>
    <property type="match status" value="1"/>
</dbReference>
<evidence type="ECO:0000256" key="3">
    <source>
        <dbReference type="ARBA" id="ARBA00022692"/>
    </source>
</evidence>
<keyword evidence="4 6" id="KW-1133">Transmembrane helix</keyword>
<name>A0A168REN7_9BACT</name>
<evidence type="ECO:0000256" key="4">
    <source>
        <dbReference type="ARBA" id="ARBA00022989"/>
    </source>
</evidence>
<evidence type="ECO:0000256" key="1">
    <source>
        <dbReference type="ARBA" id="ARBA00004651"/>
    </source>
</evidence>
<feature type="transmembrane region" description="Helical" evidence="6">
    <location>
        <begin position="594"/>
        <end position="614"/>
    </location>
</feature>
<dbReference type="InterPro" id="IPR022791">
    <property type="entry name" value="L-PG_synthase/AglD"/>
</dbReference>
<feature type="transmembrane region" description="Helical" evidence="6">
    <location>
        <begin position="710"/>
        <end position="734"/>
    </location>
</feature>
<gene>
    <name evidence="7" type="ORF">MGALLINA_03430</name>
</gene>
<feature type="transmembrane region" description="Helical" evidence="6">
    <location>
        <begin position="541"/>
        <end position="563"/>
    </location>
</feature>
<dbReference type="Pfam" id="PF03706">
    <property type="entry name" value="LPG_synthase_TM"/>
    <property type="match status" value="1"/>
</dbReference>
<dbReference type="Proteomes" id="UP000076983">
    <property type="component" value="Unassembled WGS sequence"/>
</dbReference>
<accession>A0A168REN7</accession>
<protein>
    <recommendedName>
        <fullName evidence="9">Flippase-like domain-containing protein</fullName>
    </recommendedName>
</protein>
<evidence type="ECO:0000313" key="7">
    <source>
        <dbReference type="EMBL" id="OAB48903.1"/>
    </source>
</evidence>
<reference evidence="7 8" key="1">
    <citation type="submission" date="2016-03" db="EMBL/GenBank/DDBJ databases">
        <title>Genome sequence of Mycoplasma gallinarum strain Mgn_IPT.</title>
        <authorList>
            <person name="Yacoub E."/>
            <person name="Sirand-Pugnet P."/>
            <person name="Barre A."/>
            <person name="Maurier F."/>
            <person name="Blanchard A."/>
            <person name="Ben Abdelmoumen B.M."/>
        </authorList>
    </citation>
    <scope>NUCLEOTIDE SEQUENCE [LARGE SCALE GENOMIC DNA]</scope>
    <source>
        <strain evidence="7 8">Mgn_IPT</strain>
    </source>
</reference>
<dbReference type="OrthoDB" id="400335at2"/>
<keyword evidence="2" id="KW-1003">Cell membrane</keyword>
<feature type="transmembrane region" description="Helical" evidence="6">
    <location>
        <begin position="881"/>
        <end position="908"/>
    </location>
</feature>